<keyword evidence="10" id="KW-1185">Reference proteome</keyword>
<dbReference type="InterPro" id="IPR015424">
    <property type="entry name" value="PyrdxlP-dep_Trfase"/>
</dbReference>
<protein>
    <recommendedName>
        <fullName evidence="7">Aspartate aminotransferase</fullName>
        <ecNumber evidence="7">2.6.1.1</ecNumber>
    </recommendedName>
</protein>
<dbReference type="AlphaFoldDB" id="A0A1D2VJY2"/>
<evidence type="ECO:0000259" key="8">
    <source>
        <dbReference type="Pfam" id="PF00155"/>
    </source>
</evidence>
<dbReference type="FunCoup" id="A0A1D2VJY2">
    <property type="interactions" value="878"/>
</dbReference>
<dbReference type="FunFam" id="3.90.1150.10:FF:000001">
    <property type="entry name" value="Aspartate aminotransferase"/>
    <property type="match status" value="1"/>
</dbReference>
<evidence type="ECO:0000256" key="3">
    <source>
        <dbReference type="ARBA" id="ARBA00011738"/>
    </source>
</evidence>
<evidence type="ECO:0000313" key="10">
    <source>
        <dbReference type="Proteomes" id="UP000095038"/>
    </source>
</evidence>
<gene>
    <name evidence="9" type="ORF">ASCRUDRAFT_7297</name>
</gene>
<dbReference type="EC" id="2.6.1.1" evidence="7"/>
<dbReference type="RefSeq" id="XP_020048124.1">
    <property type="nucleotide sequence ID" value="XM_020192135.1"/>
</dbReference>
<comment type="subunit">
    <text evidence="3 7">Homodimer.</text>
</comment>
<evidence type="ECO:0000256" key="6">
    <source>
        <dbReference type="ARBA" id="ARBA00022898"/>
    </source>
</evidence>
<keyword evidence="6" id="KW-0663">Pyridoxal phosphate</keyword>
<evidence type="ECO:0000256" key="1">
    <source>
        <dbReference type="ARBA" id="ARBA00001933"/>
    </source>
</evidence>
<dbReference type="STRING" id="1344418.A0A1D2VJY2"/>
<dbReference type="GO" id="GO:0006532">
    <property type="term" value="P:aspartate biosynthetic process"/>
    <property type="evidence" value="ECO:0007669"/>
    <property type="project" value="TreeGrafter"/>
</dbReference>
<dbReference type="PROSITE" id="PS00105">
    <property type="entry name" value="AA_TRANSFER_CLASS_1"/>
    <property type="match status" value="1"/>
</dbReference>
<organism evidence="9 10">
    <name type="scientific">Ascoidea rubescens DSM 1968</name>
    <dbReference type="NCBI Taxonomy" id="1344418"/>
    <lineage>
        <taxon>Eukaryota</taxon>
        <taxon>Fungi</taxon>
        <taxon>Dikarya</taxon>
        <taxon>Ascomycota</taxon>
        <taxon>Saccharomycotina</taxon>
        <taxon>Saccharomycetes</taxon>
        <taxon>Ascoideaceae</taxon>
        <taxon>Ascoidea</taxon>
    </lineage>
</organism>
<dbReference type="Gene3D" id="3.90.1150.10">
    <property type="entry name" value="Aspartate Aminotransferase, domain 1"/>
    <property type="match status" value="1"/>
</dbReference>
<dbReference type="Pfam" id="PF00155">
    <property type="entry name" value="Aminotran_1_2"/>
    <property type="match status" value="1"/>
</dbReference>
<evidence type="ECO:0000256" key="2">
    <source>
        <dbReference type="ARBA" id="ARBA00007441"/>
    </source>
</evidence>
<evidence type="ECO:0000313" key="9">
    <source>
        <dbReference type="EMBL" id="ODV61817.1"/>
    </source>
</evidence>
<keyword evidence="4 7" id="KW-0032">Aminotransferase</keyword>
<name>A0A1D2VJY2_9ASCO</name>
<dbReference type="OrthoDB" id="6752799at2759"/>
<dbReference type="GO" id="GO:0030170">
    <property type="term" value="F:pyridoxal phosphate binding"/>
    <property type="evidence" value="ECO:0007669"/>
    <property type="project" value="InterPro"/>
</dbReference>
<dbReference type="InParanoid" id="A0A1D2VJY2"/>
<reference evidence="10" key="1">
    <citation type="submission" date="2016-05" db="EMBL/GenBank/DDBJ databases">
        <title>Comparative genomics of biotechnologically important yeasts.</title>
        <authorList>
            <consortium name="DOE Joint Genome Institute"/>
            <person name="Riley R."/>
            <person name="Haridas S."/>
            <person name="Wolfe K.H."/>
            <person name="Lopes M.R."/>
            <person name="Hittinger C.T."/>
            <person name="Goker M."/>
            <person name="Salamov A."/>
            <person name="Wisecaver J."/>
            <person name="Long T.M."/>
            <person name="Aerts A.L."/>
            <person name="Barry K."/>
            <person name="Choi C."/>
            <person name="Clum A."/>
            <person name="Coughlan A.Y."/>
            <person name="Deshpande S."/>
            <person name="Douglass A.P."/>
            <person name="Hanson S.J."/>
            <person name="Klenk H.-P."/>
            <person name="Labutti K."/>
            <person name="Lapidus A."/>
            <person name="Lindquist E."/>
            <person name="Lipzen A."/>
            <person name="Meier-Kolthoff J.P."/>
            <person name="Ohm R.A."/>
            <person name="Otillar R.P."/>
            <person name="Pangilinan J."/>
            <person name="Peng Y."/>
            <person name="Rokas A."/>
            <person name="Rosa C.A."/>
            <person name="Scheuner C."/>
            <person name="Sibirny A.A."/>
            <person name="Slot J.C."/>
            <person name="Stielow J.B."/>
            <person name="Sun H."/>
            <person name="Kurtzman C.P."/>
            <person name="Blackwell M."/>
            <person name="Grigoriev I.V."/>
            <person name="Jeffries T.W."/>
        </authorList>
    </citation>
    <scope>NUCLEOTIDE SEQUENCE [LARGE SCALE GENOMIC DNA]</scope>
    <source>
        <strain evidence="10">DSM 1968</strain>
    </source>
</reference>
<dbReference type="NCBIfam" id="NF006719">
    <property type="entry name" value="PRK09257.1"/>
    <property type="match status" value="1"/>
</dbReference>
<dbReference type="GeneID" id="30965771"/>
<comment type="similarity">
    <text evidence="2">Belongs to the class-I pyridoxal-phosphate-dependent aminotransferase family.</text>
</comment>
<dbReference type="FunFam" id="3.40.640.10:FF:000066">
    <property type="entry name" value="Aspartate aminotransferase"/>
    <property type="match status" value="1"/>
</dbReference>
<comment type="miscellaneous">
    <text evidence="7">In eukaryotes there are cytoplasmic, mitochondrial and chloroplastic isozymes.</text>
</comment>
<proteinExistence type="inferred from homology"/>
<dbReference type="SUPFAM" id="SSF53383">
    <property type="entry name" value="PLP-dependent transferases"/>
    <property type="match status" value="1"/>
</dbReference>
<dbReference type="GO" id="GO:0005829">
    <property type="term" value="C:cytosol"/>
    <property type="evidence" value="ECO:0007669"/>
    <property type="project" value="TreeGrafter"/>
</dbReference>
<keyword evidence="5 7" id="KW-0808">Transferase</keyword>
<dbReference type="Proteomes" id="UP000095038">
    <property type="component" value="Unassembled WGS sequence"/>
</dbReference>
<sequence length="430" mass="48230">MSTAFSNIYQLPPDPLFGVASRCKADKRTNKVDLVLGAYRDNNGKPWILPSVKSAEESIKSDPTYNHEYLPIEGFKSLNLNAAKIALGEDSIVFDQNRIVSIQSLSGTGALHLSAKFLSQFYTGNVNNASKDLVISNNNRATVYVSKPTWANHIQIFESSGFNVDFYRYWDPSNKSLDFQNYLNDINNAPNGSIFVLHSCAHNPTGLDPSPEQWLEILNHINSKNHFVIFDTAYQGFASGDLERDAWALRKGIEILNTPIIICQSFAKNTGMYGERVGVVHLILSESEKDNEFLKNSIASQFKKITRSELSNPPAYGAKIVSKILSTPKLLDQWHDDLITMSSRITEMRLKLRIYLEKLNTPGTWNHITDQIGMFSFTGLNPKQVERLASEHGVYLISSGRISIAGLNDSNVEYVAQSIDETVKYYQTDN</sequence>
<evidence type="ECO:0000256" key="5">
    <source>
        <dbReference type="ARBA" id="ARBA00022679"/>
    </source>
</evidence>
<dbReference type="Gene3D" id="3.40.640.10">
    <property type="entry name" value="Type I PLP-dependent aspartate aminotransferase-like (Major domain)"/>
    <property type="match status" value="1"/>
</dbReference>
<dbReference type="InterPro" id="IPR000796">
    <property type="entry name" value="Asp_trans"/>
</dbReference>
<comment type="cofactor">
    <cofactor evidence="1">
        <name>pyridoxal 5'-phosphate</name>
        <dbReference type="ChEBI" id="CHEBI:597326"/>
    </cofactor>
</comment>
<evidence type="ECO:0000256" key="4">
    <source>
        <dbReference type="ARBA" id="ARBA00022576"/>
    </source>
</evidence>
<dbReference type="InterPro" id="IPR015422">
    <property type="entry name" value="PyrdxlP-dep_Trfase_small"/>
</dbReference>
<evidence type="ECO:0000256" key="7">
    <source>
        <dbReference type="RuleBase" id="RU000480"/>
    </source>
</evidence>
<dbReference type="PRINTS" id="PR00799">
    <property type="entry name" value="TRANSAMINASE"/>
</dbReference>
<dbReference type="PANTHER" id="PTHR11879:SF55">
    <property type="entry name" value="GLUTAMATE OXALOACETATE TRANSAMINASE 1, ISOFORM B"/>
    <property type="match status" value="1"/>
</dbReference>
<dbReference type="InterPro" id="IPR004839">
    <property type="entry name" value="Aminotransferase_I/II_large"/>
</dbReference>
<dbReference type="InterPro" id="IPR015421">
    <property type="entry name" value="PyrdxlP-dep_Trfase_major"/>
</dbReference>
<dbReference type="GO" id="GO:0004069">
    <property type="term" value="F:L-aspartate:2-oxoglutarate aminotransferase activity"/>
    <property type="evidence" value="ECO:0007669"/>
    <property type="project" value="UniProtKB-EC"/>
</dbReference>
<accession>A0A1D2VJY2</accession>
<feature type="domain" description="Aminotransferase class I/classII large" evidence="8">
    <location>
        <begin position="30"/>
        <end position="419"/>
    </location>
</feature>
<dbReference type="CDD" id="cd00609">
    <property type="entry name" value="AAT_like"/>
    <property type="match status" value="1"/>
</dbReference>
<comment type="catalytic activity">
    <reaction evidence="7">
        <text>L-aspartate + 2-oxoglutarate = oxaloacetate + L-glutamate</text>
        <dbReference type="Rhea" id="RHEA:21824"/>
        <dbReference type="ChEBI" id="CHEBI:16452"/>
        <dbReference type="ChEBI" id="CHEBI:16810"/>
        <dbReference type="ChEBI" id="CHEBI:29985"/>
        <dbReference type="ChEBI" id="CHEBI:29991"/>
        <dbReference type="EC" id="2.6.1.1"/>
    </reaction>
</comment>
<dbReference type="InterPro" id="IPR004838">
    <property type="entry name" value="NHTrfase_class1_PyrdxlP-BS"/>
</dbReference>
<dbReference type="EMBL" id="KV454478">
    <property type="protein sequence ID" value="ODV61817.1"/>
    <property type="molecule type" value="Genomic_DNA"/>
</dbReference>
<dbReference type="PANTHER" id="PTHR11879">
    <property type="entry name" value="ASPARTATE AMINOTRANSFERASE"/>
    <property type="match status" value="1"/>
</dbReference>